<keyword evidence="4" id="KW-0560">Oxidoreductase</keyword>
<feature type="binding site" evidence="7">
    <location>
        <begin position="330"/>
        <end position="334"/>
    </location>
    <ligand>
        <name>FMN</name>
        <dbReference type="ChEBI" id="CHEBI:58210"/>
    </ligand>
</feature>
<feature type="binding site" evidence="7">
    <location>
        <position position="276"/>
    </location>
    <ligand>
        <name>FMN</name>
        <dbReference type="ChEBI" id="CHEBI:58210"/>
    </ligand>
</feature>
<comment type="caution">
    <text evidence="9">The sequence shown here is derived from an EMBL/GenBank/DDBJ whole genome shotgun (WGS) entry which is preliminary data.</text>
</comment>
<reference evidence="9 10" key="1">
    <citation type="submission" date="2020-07" db="EMBL/GenBank/DDBJ databases">
        <title>Taxonomic revisions and descriptions of new bacterial species based on genomic comparisons in the high-G+C-content subgroup of the family Alcaligenaceae.</title>
        <authorList>
            <person name="Szabo A."/>
            <person name="Felfoldi T."/>
        </authorList>
    </citation>
    <scope>NUCLEOTIDE SEQUENCE [LARGE SCALE GENOMIC DNA]</scope>
    <source>
        <strain evidence="9 10">DSM 25667</strain>
    </source>
</reference>
<dbReference type="AlphaFoldDB" id="A0A853GP75"/>
<feature type="domain" description="FMN hydroxy acid dehydrogenase" evidence="8">
    <location>
        <begin position="21"/>
        <end position="404"/>
    </location>
</feature>
<proteinExistence type="inferred from homology"/>
<protein>
    <submittedName>
        <fullName evidence="9">Alpha-hydroxy-acid oxidizing protein</fullName>
    </submittedName>
</protein>
<dbReference type="PANTHER" id="PTHR10578">
    <property type="entry name" value="S -2-HYDROXY-ACID OXIDASE-RELATED"/>
    <property type="match status" value="1"/>
</dbReference>
<feature type="binding site" evidence="7">
    <location>
        <position position="129"/>
    </location>
    <ligand>
        <name>FMN</name>
        <dbReference type="ChEBI" id="CHEBI:58210"/>
    </ligand>
</feature>
<gene>
    <name evidence="9" type="ORF">H0A62_04405</name>
</gene>
<comment type="cofactor">
    <cofactor evidence="1">
        <name>FMN</name>
        <dbReference type="ChEBI" id="CHEBI:58210"/>
    </cofactor>
</comment>
<dbReference type="PANTHER" id="PTHR10578:SF107">
    <property type="entry name" value="2-HYDROXYACID OXIDASE 1"/>
    <property type="match status" value="1"/>
</dbReference>
<feature type="binding site" evidence="7">
    <location>
        <position position="298"/>
    </location>
    <ligand>
        <name>FMN</name>
        <dbReference type="ChEBI" id="CHEBI:58210"/>
    </ligand>
</feature>
<feature type="binding site" evidence="7">
    <location>
        <begin position="353"/>
        <end position="354"/>
    </location>
    <ligand>
        <name>FMN</name>
        <dbReference type="ChEBI" id="CHEBI:58210"/>
    </ligand>
</feature>
<dbReference type="GO" id="GO:0009060">
    <property type="term" value="P:aerobic respiration"/>
    <property type="evidence" value="ECO:0007669"/>
    <property type="project" value="TreeGrafter"/>
</dbReference>
<evidence type="ECO:0000256" key="6">
    <source>
        <dbReference type="PIRSR" id="PIRSR000138-1"/>
    </source>
</evidence>
<feature type="binding site" evidence="7">
    <location>
        <position position="151"/>
    </location>
    <ligand>
        <name>glyoxylate</name>
        <dbReference type="ChEBI" id="CHEBI:36655"/>
    </ligand>
</feature>
<dbReference type="CDD" id="cd02809">
    <property type="entry name" value="alpha_hydroxyacid_oxid_FMN"/>
    <property type="match status" value="1"/>
</dbReference>
<accession>A0A853GP75</accession>
<evidence type="ECO:0000256" key="5">
    <source>
        <dbReference type="ARBA" id="ARBA00024042"/>
    </source>
</evidence>
<dbReference type="OrthoDB" id="8717062at2"/>
<feature type="binding site" evidence="7">
    <location>
        <position position="300"/>
    </location>
    <ligand>
        <name>glyoxylate</name>
        <dbReference type="ChEBI" id="CHEBI:36655"/>
    </ligand>
</feature>
<dbReference type="GO" id="GO:0005886">
    <property type="term" value="C:plasma membrane"/>
    <property type="evidence" value="ECO:0007669"/>
    <property type="project" value="TreeGrafter"/>
</dbReference>
<dbReference type="InterPro" id="IPR037396">
    <property type="entry name" value="FMN_HAD"/>
</dbReference>
<evidence type="ECO:0000256" key="7">
    <source>
        <dbReference type="PIRSR" id="PIRSR000138-2"/>
    </source>
</evidence>
<feature type="binding site" evidence="7">
    <location>
        <position position="149"/>
    </location>
    <ligand>
        <name>FMN</name>
        <dbReference type="ChEBI" id="CHEBI:58210"/>
    </ligand>
</feature>
<dbReference type="Proteomes" id="UP000554144">
    <property type="component" value="Unassembled WGS sequence"/>
</dbReference>
<dbReference type="Pfam" id="PF01070">
    <property type="entry name" value="FMN_dh"/>
    <property type="match status" value="1"/>
</dbReference>
<dbReference type="GO" id="GO:0004459">
    <property type="term" value="F:L-lactate dehydrogenase (NAD+) activity"/>
    <property type="evidence" value="ECO:0007669"/>
    <property type="project" value="TreeGrafter"/>
</dbReference>
<feature type="binding site" evidence="7">
    <location>
        <position position="303"/>
    </location>
    <ligand>
        <name>glyoxylate</name>
        <dbReference type="ChEBI" id="CHEBI:36655"/>
    </ligand>
</feature>
<dbReference type="InterPro" id="IPR013785">
    <property type="entry name" value="Aldolase_TIM"/>
</dbReference>
<feature type="active site" description="Proton acceptor" evidence="6">
    <location>
        <position position="300"/>
    </location>
</feature>
<evidence type="ECO:0000256" key="2">
    <source>
        <dbReference type="ARBA" id="ARBA00022630"/>
    </source>
</evidence>
<keyword evidence="2 7" id="KW-0285">Flavoprotein</keyword>
<dbReference type="PROSITE" id="PS51349">
    <property type="entry name" value="FMN_HYDROXY_ACID_DH_2"/>
    <property type="match status" value="1"/>
</dbReference>
<dbReference type="InterPro" id="IPR000262">
    <property type="entry name" value="FMN-dep_DH"/>
</dbReference>
<feature type="binding site" evidence="7">
    <location>
        <position position="186"/>
    </location>
    <ligand>
        <name>glyoxylate</name>
        <dbReference type="ChEBI" id="CHEBI:36655"/>
    </ligand>
</feature>
<dbReference type="Gene3D" id="3.20.20.70">
    <property type="entry name" value="Aldolase class I"/>
    <property type="match status" value="1"/>
</dbReference>
<feature type="binding site" evidence="7">
    <location>
        <position position="177"/>
    </location>
    <ligand>
        <name>FMN</name>
        <dbReference type="ChEBI" id="CHEBI:58210"/>
    </ligand>
</feature>
<evidence type="ECO:0000313" key="10">
    <source>
        <dbReference type="Proteomes" id="UP000554144"/>
    </source>
</evidence>
<evidence type="ECO:0000313" key="9">
    <source>
        <dbReference type="EMBL" id="NYT84838.1"/>
    </source>
</evidence>
<organism evidence="9 10">
    <name type="scientific">Pollutimonas harenae</name>
    <dbReference type="NCBI Taxonomy" id="657015"/>
    <lineage>
        <taxon>Bacteria</taxon>
        <taxon>Pseudomonadati</taxon>
        <taxon>Pseudomonadota</taxon>
        <taxon>Betaproteobacteria</taxon>
        <taxon>Burkholderiales</taxon>
        <taxon>Alcaligenaceae</taxon>
        <taxon>Pollutimonas</taxon>
    </lineage>
</organism>
<name>A0A853GP75_9BURK</name>
<comment type="similarity">
    <text evidence="5">Belongs to the FMN-dependent alpha-hydroxy acid dehydrogenase family.</text>
</comment>
<evidence type="ECO:0000256" key="1">
    <source>
        <dbReference type="ARBA" id="ARBA00001917"/>
    </source>
</evidence>
<dbReference type="EMBL" id="JACCEV010000001">
    <property type="protein sequence ID" value="NYT84838.1"/>
    <property type="molecule type" value="Genomic_DNA"/>
</dbReference>
<evidence type="ECO:0000259" key="8">
    <source>
        <dbReference type="PROSITE" id="PS51349"/>
    </source>
</evidence>
<feature type="binding site" evidence="7">
    <location>
        <begin position="100"/>
        <end position="102"/>
    </location>
    <ligand>
        <name>FMN</name>
        <dbReference type="ChEBI" id="CHEBI:58210"/>
    </ligand>
</feature>
<evidence type="ECO:0000256" key="3">
    <source>
        <dbReference type="ARBA" id="ARBA00022643"/>
    </source>
</evidence>
<evidence type="ECO:0000256" key="4">
    <source>
        <dbReference type="ARBA" id="ARBA00023002"/>
    </source>
</evidence>
<feature type="binding site" evidence="7">
    <location>
        <position position="47"/>
    </location>
    <ligand>
        <name>glyoxylate</name>
        <dbReference type="ChEBI" id="CHEBI:36655"/>
    </ligand>
</feature>
<dbReference type="PIRSF" id="PIRSF000138">
    <property type="entry name" value="Al-hdrx_acd_dh"/>
    <property type="match status" value="1"/>
</dbReference>
<dbReference type="SUPFAM" id="SSF51395">
    <property type="entry name" value="FMN-linked oxidoreductases"/>
    <property type="match status" value="1"/>
</dbReference>
<sequence length="416" mass="45420">MRQACPAPSVITDRRMLYTKRKLKNLLSLDDFEAAARRYLPHVLFAYVSGGVETNTSMNQNRTVFEELGFIPRVMRDVSNVDIQTDLWGHTYAAPFGIAPMGLSAITAYQGDLVQAHAAGQFNVPMIMSGSSLTRLEDVAAVGKHVWFQAYLPGKMGQIEALITRIQAAGYEKLVITVDTPVAANRENNVRAGFSTPLRPSLDLLVDGITHPRWTLGTFLPTLLHKGMPHFENNYATRGAPIVSRSVLRDFSDRSHLNWSYFERIRQMWPGKLIIKGVLSAPDARIAVDLGADGIIVSNHGGRQLDGSVAPLRVLPEIVRACPSVPVMMDSGIRRGADAIKALALGARFVFVGRPFNYAAAVGGETGVLHAMELLAMELQRNTAMLGLTRLSEVDVSCLHAVVAGTGLQQYLTTSI</sequence>
<dbReference type="InterPro" id="IPR008259">
    <property type="entry name" value="FMN_hydac_DH_AS"/>
</dbReference>
<keyword evidence="10" id="KW-1185">Reference proteome</keyword>
<dbReference type="InterPro" id="IPR012133">
    <property type="entry name" value="Alpha-hydoxy_acid_DH_FMN"/>
</dbReference>
<keyword evidence="3 7" id="KW-0288">FMN</keyword>
<dbReference type="PROSITE" id="PS00557">
    <property type="entry name" value="FMN_HYDROXY_ACID_DH_1"/>
    <property type="match status" value="1"/>
</dbReference>
<dbReference type="GO" id="GO:0010181">
    <property type="term" value="F:FMN binding"/>
    <property type="evidence" value="ECO:0007669"/>
    <property type="project" value="InterPro"/>
</dbReference>